<keyword evidence="3" id="KW-1185">Reference proteome</keyword>
<feature type="region of interest" description="Disordered" evidence="1">
    <location>
        <begin position="222"/>
        <end position="304"/>
    </location>
</feature>
<proteinExistence type="predicted"/>
<protein>
    <submittedName>
        <fullName evidence="2">Uncharacterized protein</fullName>
    </submittedName>
</protein>
<comment type="caution">
    <text evidence="2">The sequence shown here is derived from an EMBL/GenBank/DDBJ whole genome shotgun (WGS) entry which is preliminary data.</text>
</comment>
<gene>
    <name evidence="2" type="ORF">OC842_001229</name>
</gene>
<feature type="compositionally biased region" description="Low complexity" evidence="1">
    <location>
        <begin position="222"/>
        <end position="231"/>
    </location>
</feature>
<sequence length="304" mass="33162">MPVRFPTHLSLNADVILGTTSTMTNPHTIESLLIDITNTINRLDLIVWTRNAIASGAYLASNCMLITAPKRAMYMMAPDSHQCLRRIPEEFDGSDPSQPCLPACVPMVHFVAAVKQLSKDGKQATLVGRQYMGKEHGSVEFEFTGIFESVPRWEHWFFSKVGTLVSGEGVFHRINEEETMEVLMRRCTVLCDAPVSLLTALNITANGPTGKADALLKAHQLLQKQKQQQPQESKEDGEPEDDGNTSNVPSSPCNGKGKNRVGDDTDENASVKASGPTNHAEDAPPASQAAVAPGLLTRKRARNE</sequence>
<dbReference type="AlphaFoldDB" id="A0AAN6GHX1"/>
<name>A0AAN6GHX1_9BASI</name>
<accession>A0AAN6GHX1</accession>
<feature type="compositionally biased region" description="Polar residues" evidence="1">
    <location>
        <begin position="244"/>
        <end position="253"/>
    </location>
</feature>
<reference evidence="2" key="1">
    <citation type="journal article" date="2023" name="PhytoFront">
        <title>Draft Genome Resources of Seven Strains of Tilletia horrida, Causal Agent of Kernel Smut of Rice.</title>
        <authorList>
            <person name="Khanal S."/>
            <person name="Antony Babu S."/>
            <person name="Zhou X.G."/>
        </authorList>
    </citation>
    <scope>NUCLEOTIDE SEQUENCE</scope>
    <source>
        <strain evidence="2">TX3</strain>
    </source>
</reference>
<organism evidence="2 3">
    <name type="scientific">Tilletia horrida</name>
    <dbReference type="NCBI Taxonomy" id="155126"/>
    <lineage>
        <taxon>Eukaryota</taxon>
        <taxon>Fungi</taxon>
        <taxon>Dikarya</taxon>
        <taxon>Basidiomycota</taxon>
        <taxon>Ustilaginomycotina</taxon>
        <taxon>Exobasidiomycetes</taxon>
        <taxon>Tilletiales</taxon>
        <taxon>Tilletiaceae</taxon>
        <taxon>Tilletia</taxon>
    </lineage>
</organism>
<evidence type="ECO:0000313" key="3">
    <source>
        <dbReference type="Proteomes" id="UP001176521"/>
    </source>
</evidence>
<dbReference type="EMBL" id="JAPDMQ010000042">
    <property type="protein sequence ID" value="KAK0538597.1"/>
    <property type="molecule type" value="Genomic_DNA"/>
</dbReference>
<evidence type="ECO:0000256" key="1">
    <source>
        <dbReference type="SAM" id="MobiDB-lite"/>
    </source>
</evidence>
<dbReference type="Proteomes" id="UP001176521">
    <property type="component" value="Unassembled WGS sequence"/>
</dbReference>
<evidence type="ECO:0000313" key="2">
    <source>
        <dbReference type="EMBL" id="KAK0538597.1"/>
    </source>
</evidence>